<dbReference type="Pfam" id="PF24357">
    <property type="entry name" value="TMD0_ABC"/>
    <property type="match status" value="1"/>
</dbReference>
<dbReference type="InterPro" id="IPR003439">
    <property type="entry name" value="ABC_transporter-like_ATP-bd"/>
</dbReference>
<dbReference type="Gene3D" id="1.20.1560.10">
    <property type="entry name" value="ABC transporter type 1, transmembrane domain"/>
    <property type="match status" value="1"/>
</dbReference>
<dbReference type="PROSITE" id="PS00211">
    <property type="entry name" value="ABC_TRANSPORTER_1"/>
    <property type="match status" value="1"/>
</dbReference>
<feature type="transmembrane region" description="Helical" evidence="13">
    <location>
        <begin position="36"/>
        <end position="57"/>
    </location>
</feature>
<gene>
    <name evidence="16" type="ORF">g.27554</name>
</gene>
<dbReference type="InterPro" id="IPR036640">
    <property type="entry name" value="ABC1_TM_sf"/>
</dbReference>
<feature type="domain" description="ABC transmembrane type-1" evidence="15">
    <location>
        <begin position="305"/>
        <end position="582"/>
    </location>
</feature>
<dbReference type="AlphaFoldDB" id="A0A1B6CH53"/>
<keyword evidence="8" id="KW-0067">ATP-binding</keyword>
<accession>A0A1B6CH53</accession>
<evidence type="ECO:0000313" key="16">
    <source>
        <dbReference type="EMBL" id="JAS12701.1"/>
    </source>
</evidence>
<dbReference type="Pfam" id="PF00664">
    <property type="entry name" value="ABC_membrane"/>
    <property type="match status" value="1"/>
</dbReference>
<feature type="transmembrane region" description="Helical" evidence="13">
    <location>
        <begin position="556"/>
        <end position="581"/>
    </location>
</feature>
<feature type="transmembrane region" description="Helical" evidence="13">
    <location>
        <begin position="516"/>
        <end position="544"/>
    </location>
</feature>
<proteinExistence type="inferred from homology"/>
<comment type="catalytic activity">
    <reaction evidence="12">
        <text>leukotriene C4(in) + ATP + H2O = leukotriene C4(out) + ADP + phosphate + H(+)</text>
        <dbReference type="Rhea" id="RHEA:38963"/>
        <dbReference type="ChEBI" id="CHEBI:15377"/>
        <dbReference type="ChEBI" id="CHEBI:15378"/>
        <dbReference type="ChEBI" id="CHEBI:30616"/>
        <dbReference type="ChEBI" id="CHEBI:43474"/>
        <dbReference type="ChEBI" id="CHEBI:57973"/>
        <dbReference type="ChEBI" id="CHEBI:456216"/>
    </reaction>
    <physiologicalReaction direction="left-to-right" evidence="12">
        <dbReference type="Rhea" id="RHEA:38964"/>
    </physiologicalReaction>
</comment>
<keyword evidence="5 13" id="KW-0812">Transmembrane</keyword>
<evidence type="ECO:0000256" key="5">
    <source>
        <dbReference type="ARBA" id="ARBA00022692"/>
    </source>
</evidence>
<evidence type="ECO:0000256" key="7">
    <source>
        <dbReference type="ARBA" id="ARBA00022741"/>
    </source>
</evidence>
<dbReference type="PANTHER" id="PTHR24223">
    <property type="entry name" value="ATP-BINDING CASSETTE SUB-FAMILY C"/>
    <property type="match status" value="1"/>
</dbReference>
<evidence type="ECO:0000256" key="3">
    <source>
        <dbReference type="ARBA" id="ARBA00022448"/>
    </source>
</evidence>
<sequence>MFLETLDEFCGSKFWDLNTTWYTDQPELTPCFEKTVLVWAPSIVLLIALPIEIYYIWSSKDKNIPWNWLNISKVIFLLVVVTLCVVDYVYNSQKTAPSKIDLYPSMVRIFTFGVIFVLVLYNREKGLQFSGVQFVFWFLMVVCGAFPLLSSIKRVLKNEVELFDIITYICYYGFVLLTFLLYFFADKAPKYSEHPPQERPCPEFSSSFPSQIWFGWMKPLIVKGSRGPLTHEDLWNLNNNDTALVVTSTFEKYWKKSIFNQSKPSKAKFSEDGNSVSFTLPSKRKISILPVLFKAFGPTFLTSSALRLMVDFLNFANPQILRLLILFVEGNDYVWHGFLYAFGFLLITTLQTFTLAHYNRIASLVGMRIRCALTIAIYKKSLKLSTNARKDSSVGKIVNLMAVDAQSFQMLMFLLNQIWSAPLQISLAIYFLWDIFGLCVIPGIIALIICIPLNAFIINYGKKLQMRQMKYKDDRIKLMNEILSGIKVLKLYAWEKSFEKQISDIREKELKILKKTAYVTAFTGFLWSCVPFVVALIIFTTYVLADDNNILTPDKAFVALSLINIMRFPMSIFPMLISALIMSSVSIKRINAFMNSEELDSSAINSDKSFADPIIVENGSFDWDGTESINPTLHNINMRVKTGALVAVVGSVGTGKSSLISALLGELSKLSGLVNIKGTIAYVPQQAWLQNATLRENILFGKTYDARKYAKIIKHCALEQDLDMLPGGDMTEIGEKGINLSGGQKQRVSLARAVYNDTDIYFLDDPLSAVDSHVGKHIFENVIGPKGTLKNKLLMQ</sequence>
<feature type="transmembrane region" description="Helical" evidence="13">
    <location>
        <begin position="69"/>
        <end position="90"/>
    </location>
</feature>
<comment type="subcellular location">
    <subcellularLocation>
        <location evidence="1">Vacuole membrane</location>
        <topology evidence="1">Multi-pass membrane protein</topology>
    </subcellularLocation>
</comment>
<comment type="similarity">
    <text evidence="2">Belongs to the ABC transporter superfamily. ABCC family. Conjugate transporter (TC 3.A.1.208) subfamily.</text>
</comment>
<evidence type="ECO:0000256" key="13">
    <source>
        <dbReference type="SAM" id="Phobius"/>
    </source>
</evidence>
<dbReference type="SUPFAM" id="SSF90123">
    <property type="entry name" value="ABC transporter transmembrane region"/>
    <property type="match status" value="1"/>
</dbReference>
<keyword evidence="9 13" id="KW-1133">Transmembrane helix</keyword>
<dbReference type="FunFam" id="1.20.1560.10:FF:000020">
    <property type="entry name" value="ABC metal ion transporter"/>
    <property type="match status" value="1"/>
</dbReference>
<evidence type="ECO:0000256" key="6">
    <source>
        <dbReference type="ARBA" id="ARBA00022737"/>
    </source>
</evidence>
<evidence type="ECO:0000256" key="10">
    <source>
        <dbReference type="ARBA" id="ARBA00023136"/>
    </source>
</evidence>
<dbReference type="Gene3D" id="3.40.50.300">
    <property type="entry name" value="P-loop containing nucleotide triphosphate hydrolases"/>
    <property type="match status" value="1"/>
</dbReference>
<dbReference type="GO" id="GO:0015431">
    <property type="term" value="F:ABC-type glutathione S-conjugate transporter activity"/>
    <property type="evidence" value="ECO:0007669"/>
    <property type="project" value="UniProtKB-EC"/>
</dbReference>
<keyword evidence="4" id="KW-0926">Vacuole</keyword>
<dbReference type="CDD" id="cd18595">
    <property type="entry name" value="ABC_6TM_MRP1_2_3_6_D1_like"/>
    <property type="match status" value="1"/>
</dbReference>
<dbReference type="PROSITE" id="PS50893">
    <property type="entry name" value="ABC_TRANSPORTER_2"/>
    <property type="match status" value="1"/>
</dbReference>
<evidence type="ECO:0000256" key="8">
    <source>
        <dbReference type="ARBA" id="ARBA00022840"/>
    </source>
</evidence>
<evidence type="ECO:0000259" key="14">
    <source>
        <dbReference type="PROSITE" id="PS50893"/>
    </source>
</evidence>
<dbReference type="CDD" id="cd03250">
    <property type="entry name" value="ABCC_MRP_domain1"/>
    <property type="match status" value="1"/>
</dbReference>
<dbReference type="GO" id="GO:0005774">
    <property type="term" value="C:vacuolar membrane"/>
    <property type="evidence" value="ECO:0007669"/>
    <property type="project" value="UniProtKB-SubCell"/>
</dbReference>
<feature type="transmembrane region" description="Helical" evidence="13">
    <location>
        <begin position="102"/>
        <end position="122"/>
    </location>
</feature>
<dbReference type="InterPro" id="IPR027417">
    <property type="entry name" value="P-loop_NTPase"/>
</dbReference>
<dbReference type="PANTHER" id="PTHR24223:SF443">
    <property type="entry name" value="MULTIDRUG-RESISTANCE LIKE PROTEIN 1, ISOFORM I"/>
    <property type="match status" value="1"/>
</dbReference>
<dbReference type="GO" id="GO:0016887">
    <property type="term" value="F:ATP hydrolysis activity"/>
    <property type="evidence" value="ECO:0007669"/>
    <property type="project" value="InterPro"/>
</dbReference>
<feature type="transmembrane region" description="Helical" evidence="13">
    <location>
        <begin position="435"/>
        <end position="460"/>
    </location>
</feature>
<evidence type="ECO:0000256" key="9">
    <source>
        <dbReference type="ARBA" id="ARBA00022989"/>
    </source>
</evidence>
<dbReference type="FunFam" id="3.40.50.300:FF:000997">
    <property type="entry name" value="Multidrug resistance-associated protein 1"/>
    <property type="match status" value="1"/>
</dbReference>
<dbReference type="GO" id="GO:0005524">
    <property type="term" value="F:ATP binding"/>
    <property type="evidence" value="ECO:0007669"/>
    <property type="project" value="UniProtKB-KW"/>
</dbReference>
<keyword evidence="3" id="KW-0813">Transport</keyword>
<dbReference type="InterPro" id="IPR050173">
    <property type="entry name" value="ABC_transporter_C-like"/>
</dbReference>
<dbReference type="GO" id="GO:0000323">
    <property type="term" value="C:lytic vacuole"/>
    <property type="evidence" value="ECO:0007669"/>
    <property type="project" value="UniProtKB-ARBA"/>
</dbReference>
<keyword evidence="6" id="KW-0677">Repeat</keyword>
<dbReference type="SUPFAM" id="SSF52540">
    <property type="entry name" value="P-loop containing nucleoside triphosphate hydrolases"/>
    <property type="match status" value="1"/>
</dbReference>
<reference evidence="16" key="1">
    <citation type="submission" date="2015-12" db="EMBL/GenBank/DDBJ databases">
        <title>De novo transcriptome assembly of four potential Pierce s Disease insect vectors from Arizona vineyards.</title>
        <authorList>
            <person name="Tassone E.E."/>
        </authorList>
    </citation>
    <scope>NUCLEOTIDE SEQUENCE</scope>
</reference>
<dbReference type="InterPro" id="IPR017871">
    <property type="entry name" value="ABC_transporter-like_CS"/>
</dbReference>
<feature type="transmembrane region" description="Helical" evidence="13">
    <location>
        <begin position="333"/>
        <end position="358"/>
    </location>
</feature>
<evidence type="ECO:0000259" key="15">
    <source>
        <dbReference type="PROSITE" id="PS50929"/>
    </source>
</evidence>
<feature type="transmembrane region" description="Helical" evidence="13">
    <location>
        <begin position="165"/>
        <end position="185"/>
    </location>
</feature>
<dbReference type="InterPro" id="IPR003593">
    <property type="entry name" value="AAA+_ATPase"/>
</dbReference>
<name>A0A1B6CH53_9HEMI</name>
<dbReference type="EC" id="7.6.2.3" evidence="11"/>
<feature type="transmembrane region" description="Helical" evidence="13">
    <location>
        <begin position="291"/>
        <end position="313"/>
    </location>
</feature>
<evidence type="ECO:0000256" key="11">
    <source>
        <dbReference type="ARBA" id="ARBA00024220"/>
    </source>
</evidence>
<evidence type="ECO:0000256" key="1">
    <source>
        <dbReference type="ARBA" id="ARBA00004128"/>
    </source>
</evidence>
<keyword evidence="7" id="KW-0547">Nucleotide-binding</keyword>
<dbReference type="PROSITE" id="PS50929">
    <property type="entry name" value="ABC_TM1F"/>
    <property type="match status" value="1"/>
</dbReference>
<dbReference type="Pfam" id="PF00005">
    <property type="entry name" value="ABC_tran"/>
    <property type="match status" value="1"/>
</dbReference>
<feature type="domain" description="ABC transporter" evidence="14">
    <location>
        <begin position="614"/>
        <end position="795"/>
    </location>
</feature>
<evidence type="ECO:0000256" key="4">
    <source>
        <dbReference type="ARBA" id="ARBA00022554"/>
    </source>
</evidence>
<organism evidence="16">
    <name type="scientific">Clastoptera arizonana</name>
    <name type="common">Arizona spittle bug</name>
    <dbReference type="NCBI Taxonomy" id="38151"/>
    <lineage>
        <taxon>Eukaryota</taxon>
        <taxon>Metazoa</taxon>
        <taxon>Ecdysozoa</taxon>
        <taxon>Arthropoda</taxon>
        <taxon>Hexapoda</taxon>
        <taxon>Insecta</taxon>
        <taxon>Pterygota</taxon>
        <taxon>Neoptera</taxon>
        <taxon>Paraneoptera</taxon>
        <taxon>Hemiptera</taxon>
        <taxon>Auchenorrhyncha</taxon>
        <taxon>Cercopoidea</taxon>
        <taxon>Clastopteridae</taxon>
        <taxon>Clastoptera</taxon>
    </lineage>
</organism>
<keyword evidence="10 13" id="KW-0472">Membrane</keyword>
<dbReference type="InterPro" id="IPR056227">
    <property type="entry name" value="TMD0_ABC"/>
</dbReference>
<evidence type="ECO:0000256" key="12">
    <source>
        <dbReference type="ARBA" id="ARBA00047523"/>
    </source>
</evidence>
<dbReference type="InterPro" id="IPR011527">
    <property type="entry name" value="ABC1_TM_dom"/>
</dbReference>
<dbReference type="EMBL" id="GEDC01024597">
    <property type="protein sequence ID" value="JAS12701.1"/>
    <property type="molecule type" value="Transcribed_RNA"/>
</dbReference>
<dbReference type="SMART" id="SM00382">
    <property type="entry name" value="AAA"/>
    <property type="match status" value="1"/>
</dbReference>
<evidence type="ECO:0000256" key="2">
    <source>
        <dbReference type="ARBA" id="ARBA00009726"/>
    </source>
</evidence>
<feature type="transmembrane region" description="Helical" evidence="13">
    <location>
        <begin position="134"/>
        <end position="153"/>
    </location>
</feature>
<protein>
    <recommendedName>
        <fullName evidence="11">ABC-type glutathione-S-conjugate transporter</fullName>
        <ecNumber evidence="11">7.6.2.3</ecNumber>
    </recommendedName>
</protein>